<dbReference type="PANTHER" id="PTHR37846:SF1">
    <property type="entry name" value="DEACETYLASE-LIKE PROTEIN"/>
    <property type="match status" value="1"/>
</dbReference>
<keyword evidence="2" id="KW-1133">Transmembrane helix</keyword>
<dbReference type="Pfam" id="PF24841">
    <property type="entry name" value="DUF7719"/>
    <property type="match status" value="1"/>
</dbReference>
<feature type="compositionally biased region" description="Basic residues" evidence="1">
    <location>
        <begin position="1"/>
        <end position="11"/>
    </location>
</feature>
<name>A0A8H6WEL0_MYCCL</name>
<accession>A0A8H6WEL0</accession>
<dbReference type="OrthoDB" id="5597489at2759"/>
<feature type="region of interest" description="Disordered" evidence="1">
    <location>
        <begin position="1"/>
        <end position="23"/>
    </location>
</feature>
<evidence type="ECO:0000256" key="1">
    <source>
        <dbReference type="SAM" id="MobiDB-lite"/>
    </source>
</evidence>
<sequence>MPASTQKKRKTTRTETPPSETLISEEEKWRLINQSGVLKKVKIDAPEPEPMSLGEGKIFNASLTIMPTCFLLVLMDILIYHQYGQGVNLKTVLDRIIEGVPRKVLSIFVFYTIRYKHDRRMQFLLLLLGTTAGSRMLFILKRSSYLVNMRQTPPLVTLWIYCVVQMDLGLAVFNLALVAGFCWWKGIDVYGP</sequence>
<feature type="transmembrane region" description="Helical" evidence="2">
    <location>
        <begin position="121"/>
        <end position="138"/>
    </location>
</feature>
<evidence type="ECO:0000313" key="4">
    <source>
        <dbReference type="EMBL" id="KAF7313726.1"/>
    </source>
</evidence>
<feature type="transmembrane region" description="Helical" evidence="2">
    <location>
        <begin position="158"/>
        <end position="184"/>
    </location>
</feature>
<keyword evidence="2" id="KW-0472">Membrane</keyword>
<comment type="caution">
    <text evidence="4">The sequence shown here is derived from an EMBL/GenBank/DDBJ whole genome shotgun (WGS) entry which is preliminary data.</text>
</comment>
<evidence type="ECO:0000256" key="2">
    <source>
        <dbReference type="SAM" id="Phobius"/>
    </source>
</evidence>
<dbReference type="Proteomes" id="UP000613580">
    <property type="component" value="Unassembled WGS sequence"/>
</dbReference>
<evidence type="ECO:0000313" key="5">
    <source>
        <dbReference type="Proteomes" id="UP000613580"/>
    </source>
</evidence>
<dbReference type="EMBL" id="JACAZE010000006">
    <property type="protein sequence ID" value="KAF7313726.1"/>
    <property type="molecule type" value="Genomic_DNA"/>
</dbReference>
<keyword evidence="5" id="KW-1185">Reference proteome</keyword>
<keyword evidence="2" id="KW-0812">Transmembrane</keyword>
<protein>
    <recommendedName>
        <fullName evidence="3">DUF7719 domain-containing protein</fullName>
    </recommendedName>
</protein>
<proteinExistence type="predicted"/>
<gene>
    <name evidence="4" type="ORF">HMN09_00529700</name>
</gene>
<organism evidence="4 5">
    <name type="scientific">Mycena chlorophos</name>
    <name type="common">Agaric fungus</name>
    <name type="synonym">Agaricus chlorophos</name>
    <dbReference type="NCBI Taxonomy" id="658473"/>
    <lineage>
        <taxon>Eukaryota</taxon>
        <taxon>Fungi</taxon>
        <taxon>Dikarya</taxon>
        <taxon>Basidiomycota</taxon>
        <taxon>Agaricomycotina</taxon>
        <taxon>Agaricomycetes</taxon>
        <taxon>Agaricomycetidae</taxon>
        <taxon>Agaricales</taxon>
        <taxon>Marasmiineae</taxon>
        <taxon>Mycenaceae</taxon>
        <taxon>Mycena</taxon>
    </lineage>
</organism>
<reference evidence="4" key="1">
    <citation type="submission" date="2020-05" db="EMBL/GenBank/DDBJ databases">
        <title>Mycena genomes resolve the evolution of fungal bioluminescence.</title>
        <authorList>
            <person name="Tsai I.J."/>
        </authorList>
    </citation>
    <scope>NUCLEOTIDE SEQUENCE</scope>
    <source>
        <strain evidence="4">110903Hualien_Pintung</strain>
    </source>
</reference>
<feature type="domain" description="DUF7719" evidence="3">
    <location>
        <begin position="121"/>
        <end position="188"/>
    </location>
</feature>
<dbReference type="InterPro" id="IPR056136">
    <property type="entry name" value="DUF7719"/>
</dbReference>
<dbReference type="PANTHER" id="PTHR37846">
    <property type="entry name" value="YALI0B21296P"/>
    <property type="match status" value="1"/>
</dbReference>
<dbReference type="AlphaFoldDB" id="A0A8H6WEL0"/>
<evidence type="ECO:0000259" key="3">
    <source>
        <dbReference type="Pfam" id="PF24841"/>
    </source>
</evidence>